<dbReference type="Pfam" id="PF13516">
    <property type="entry name" value="LRR_6"/>
    <property type="match status" value="2"/>
</dbReference>
<dbReference type="STRING" id="4781.A0A0P1AKK4"/>
<dbReference type="Pfam" id="PF25372">
    <property type="entry name" value="DUF7885"/>
    <property type="match status" value="1"/>
</dbReference>
<evidence type="ECO:0000313" key="2">
    <source>
        <dbReference type="EMBL" id="CEG41554.1"/>
    </source>
</evidence>
<dbReference type="PANTHER" id="PTHR12904:SF23">
    <property type="entry name" value="PROTEIN ZER-1 HOMOLOG"/>
    <property type="match status" value="1"/>
</dbReference>
<dbReference type="InterPro" id="IPR001611">
    <property type="entry name" value="Leu-rich_rpt"/>
</dbReference>
<name>A0A0P1AKK4_PLAHL</name>
<dbReference type="SUPFAM" id="SSF52047">
    <property type="entry name" value="RNI-like"/>
    <property type="match status" value="1"/>
</dbReference>
<dbReference type="InterPro" id="IPR032675">
    <property type="entry name" value="LRR_dom_sf"/>
</dbReference>
<dbReference type="SMART" id="SM00367">
    <property type="entry name" value="LRR_CC"/>
    <property type="match status" value="8"/>
</dbReference>
<dbReference type="OrthoDB" id="120976at2759"/>
<organism evidence="2 3">
    <name type="scientific">Plasmopara halstedii</name>
    <name type="common">Downy mildew of sunflower</name>
    <dbReference type="NCBI Taxonomy" id="4781"/>
    <lineage>
        <taxon>Eukaryota</taxon>
        <taxon>Sar</taxon>
        <taxon>Stramenopiles</taxon>
        <taxon>Oomycota</taxon>
        <taxon>Peronosporomycetes</taxon>
        <taxon>Peronosporales</taxon>
        <taxon>Peronosporaceae</taxon>
        <taxon>Plasmopara</taxon>
    </lineage>
</organism>
<protein>
    <submittedName>
        <fullName evidence="2">Leucine rich repeat proteins, some proteins contain F-box</fullName>
    </submittedName>
</protein>
<evidence type="ECO:0000313" key="3">
    <source>
        <dbReference type="Proteomes" id="UP000054928"/>
    </source>
</evidence>
<keyword evidence="3" id="KW-1185">Reference proteome</keyword>
<dbReference type="Proteomes" id="UP000054928">
    <property type="component" value="Unassembled WGS sequence"/>
</dbReference>
<sequence>MGCTLLVNTSMGALCCHYEHLDDSLLSLPRTSAMDSNVDLLNAAAPLAAVSTSVRISSSSLPIDSKMERYISQPKSKYDTSHSRALIGEHWRKTSNGTFIPLSLLELSVRSICATMLVLNHDALQATLVPPEVAAIMIAWLRQHYVLEKPQFQSLVPYLLFEWNLANVQEVEDSWFNDVPATKLQSVKSIDVSGCTQLQQFGSKWGNHVYKLPELVVASFKKCTQLSWKVIEMLQYSTKLTALDLSGCLNVDDKCLKIIKVLVHLTSLQLIGCYQVTNLGIEHLLPLKYLEKLRLGRCRKLTDEAFDRFATSFSKLRELDVAYCRLSNVAMEHIGRIESLQVLTIRGCPIITDDGVAALAGLTNLIKFDARHCSLIRWVPAEWTQLQVLLIGYTAFDETNVTILQNLTKLQEIELHKCHIKKRGFDIISRLPCLERLMLEDTDLSDSSLLKICNEAKDLTALNVSDTEVSDSGATGLAKLTKLRILRLDTSKITCKALANLSILTHLEYLDLFGANISDIGLMHLIPLRNLQELTVCGGNISDRGVGFISKVTSLTSLNLSQNTNIRTKSVIYLQALTGLRCLNLSNTGISAASLCHLSPLRNLQSLSVYGCLLSRDHIEGLKEMLPELTVLRCT</sequence>
<dbReference type="AlphaFoldDB" id="A0A0P1AKK4"/>
<dbReference type="EMBL" id="CCYD01000553">
    <property type="protein sequence ID" value="CEG41554.1"/>
    <property type="molecule type" value="Genomic_DNA"/>
</dbReference>
<accession>A0A0P1AKK4</accession>
<feature type="domain" description="F-box/LRR-repeat protein 15-like leucin rich repeat" evidence="1">
    <location>
        <begin position="220"/>
        <end position="362"/>
    </location>
</feature>
<dbReference type="GeneID" id="36406948"/>
<dbReference type="OMA" id="YCDHISD"/>
<dbReference type="RefSeq" id="XP_024577923.1">
    <property type="nucleotide sequence ID" value="XM_024727335.1"/>
</dbReference>
<dbReference type="PANTHER" id="PTHR12904">
    <property type="match status" value="1"/>
</dbReference>
<proteinExistence type="predicted"/>
<reference evidence="3" key="1">
    <citation type="submission" date="2014-09" db="EMBL/GenBank/DDBJ databases">
        <authorList>
            <person name="Sharma Rahul"/>
            <person name="Thines Marco"/>
        </authorList>
    </citation>
    <scope>NUCLEOTIDE SEQUENCE [LARGE SCALE GENOMIC DNA]</scope>
</reference>
<evidence type="ECO:0000259" key="1">
    <source>
        <dbReference type="Pfam" id="PF25372"/>
    </source>
</evidence>
<dbReference type="SUPFAM" id="SSF52058">
    <property type="entry name" value="L domain-like"/>
    <property type="match status" value="1"/>
</dbReference>
<dbReference type="InterPro" id="IPR051341">
    <property type="entry name" value="Zyg-11_UBL_adapter"/>
</dbReference>
<dbReference type="InterPro" id="IPR006553">
    <property type="entry name" value="Leu-rich_rpt_Cys-con_subtyp"/>
</dbReference>
<dbReference type="InterPro" id="IPR057207">
    <property type="entry name" value="FBXL15_LRR"/>
</dbReference>
<dbReference type="Gene3D" id="3.80.10.10">
    <property type="entry name" value="Ribonuclease Inhibitor"/>
    <property type="match status" value="4"/>
</dbReference>